<keyword evidence="6" id="KW-1185">Reference proteome</keyword>
<dbReference type="InterPro" id="IPR043128">
    <property type="entry name" value="Rev_trsase/Diguanyl_cyclase"/>
</dbReference>
<keyword evidence="3" id="KW-1133">Transmembrane helix</keyword>
<feature type="transmembrane region" description="Helical" evidence="3">
    <location>
        <begin position="273"/>
        <end position="301"/>
    </location>
</feature>
<feature type="transmembrane region" description="Helical" evidence="3">
    <location>
        <begin position="236"/>
        <end position="258"/>
    </location>
</feature>
<protein>
    <recommendedName>
        <fullName evidence="1">diguanylate cyclase</fullName>
        <ecNumber evidence="1">2.7.7.65</ecNumber>
    </recommendedName>
</protein>
<dbReference type="InterPro" id="IPR029787">
    <property type="entry name" value="Nucleotide_cyclase"/>
</dbReference>
<sequence>MQFEAHPIQSHRGQLSMIVATLTGSGAHVRLVQQNCQILLFGGKNGRFTAPLSVESLAIRDWPGHRRDCMPQAASQPYGDAEMPSDMDSPSFAAIVLFAGLTGIAMALRAGADGSDRTAWAGANVLASLSGMLLALNASWDVTALAVAGHMVGIVGQLGLLQSLRRPLPVDGPQAHWSQNVPAVAMVSIGLAAMLAAHLDAALIALLGHGATVAVVCVTTDTLLRDRRRATGMGRPLALMACLIQLTAQAGFLVMLGWRWEDGPLLLSMVPAAIQWLVCMPVLLLLMATFASIAAFALMAIEDRAALDMARARLDPLTGVLHRGALDKHALRMVAAHAHLAKPLACLVIDIDHFKRVNDNAGHRAGDMVLQAVARILRDTVRTIDVVGRYGGEEFCVLCPRTTMEEAAAIAKRVVERVCTLPLPAPLPGHVSVSIGVATVNTTGDARRVWDTLFEAADRALYVSKRAGRNGVVRADTLLMQPHTTLASAAGER</sequence>
<feature type="transmembrane region" description="Helical" evidence="3">
    <location>
        <begin position="119"/>
        <end position="136"/>
    </location>
</feature>
<dbReference type="InterPro" id="IPR000160">
    <property type="entry name" value="GGDEF_dom"/>
</dbReference>
<comment type="caution">
    <text evidence="5">The sequence shown here is derived from an EMBL/GenBank/DDBJ whole genome shotgun (WGS) entry which is preliminary data.</text>
</comment>
<evidence type="ECO:0000259" key="4">
    <source>
        <dbReference type="PROSITE" id="PS50887"/>
    </source>
</evidence>
<dbReference type="Proteomes" id="UP000318943">
    <property type="component" value="Unassembled WGS sequence"/>
</dbReference>
<dbReference type="NCBIfam" id="TIGR00254">
    <property type="entry name" value="GGDEF"/>
    <property type="match status" value="1"/>
</dbReference>
<keyword evidence="3" id="KW-0812">Transmembrane</keyword>
<feature type="transmembrane region" description="Helical" evidence="3">
    <location>
        <begin position="181"/>
        <end position="197"/>
    </location>
</feature>
<feature type="transmembrane region" description="Helical" evidence="3">
    <location>
        <begin position="142"/>
        <end position="161"/>
    </location>
</feature>
<reference evidence="5 6" key="1">
    <citation type="submission" date="2019-05" db="EMBL/GenBank/DDBJ databases">
        <title>Whole genome sequence analysis of Cupriavidus campinensis S14E4C strain.</title>
        <authorList>
            <person name="Abbaszade G."/>
            <person name="Szabo A."/>
            <person name="Toumi M."/>
            <person name="Toth E."/>
        </authorList>
    </citation>
    <scope>NUCLEOTIDE SEQUENCE [LARGE SCALE GENOMIC DNA]</scope>
    <source>
        <strain evidence="5 6">S14E4C</strain>
    </source>
</reference>
<comment type="catalytic activity">
    <reaction evidence="2">
        <text>2 GTP = 3',3'-c-di-GMP + 2 diphosphate</text>
        <dbReference type="Rhea" id="RHEA:24898"/>
        <dbReference type="ChEBI" id="CHEBI:33019"/>
        <dbReference type="ChEBI" id="CHEBI:37565"/>
        <dbReference type="ChEBI" id="CHEBI:58805"/>
        <dbReference type="EC" id="2.7.7.65"/>
    </reaction>
</comment>
<feature type="transmembrane region" description="Helical" evidence="3">
    <location>
        <begin position="203"/>
        <end position="224"/>
    </location>
</feature>
<dbReference type="Gene3D" id="3.30.70.270">
    <property type="match status" value="1"/>
</dbReference>
<evidence type="ECO:0000256" key="2">
    <source>
        <dbReference type="ARBA" id="ARBA00034247"/>
    </source>
</evidence>
<gene>
    <name evidence="5" type="ORF">FGG12_06240</name>
</gene>
<evidence type="ECO:0000313" key="6">
    <source>
        <dbReference type="Proteomes" id="UP000318943"/>
    </source>
</evidence>
<dbReference type="SMART" id="SM00267">
    <property type="entry name" value="GGDEF"/>
    <property type="match status" value="1"/>
</dbReference>
<dbReference type="PANTHER" id="PTHR45138">
    <property type="entry name" value="REGULATORY COMPONENTS OF SENSORY TRANSDUCTION SYSTEM"/>
    <property type="match status" value="1"/>
</dbReference>
<evidence type="ECO:0000256" key="3">
    <source>
        <dbReference type="SAM" id="Phobius"/>
    </source>
</evidence>
<keyword evidence="3" id="KW-0472">Membrane</keyword>
<evidence type="ECO:0000256" key="1">
    <source>
        <dbReference type="ARBA" id="ARBA00012528"/>
    </source>
</evidence>
<proteinExistence type="predicted"/>
<dbReference type="EMBL" id="VCIZ01000003">
    <property type="protein sequence ID" value="TSP13253.1"/>
    <property type="molecule type" value="Genomic_DNA"/>
</dbReference>
<dbReference type="EC" id="2.7.7.65" evidence="1"/>
<dbReference type="InterPro" id="IPR050469">
    <property type="entry name" value="Diguanylate_Cyclase"/>
</dbReference>
<dbReference type="CDD" id="cd01949">
    <property type="entry name" value="GGDEF"/>
    <property type="match status" value="1"/>
</dbReference>
<dbReference type="PANTHER" id="PTHR45138:SF9">
    <property type="entry name" value="DIGUANYLATE CYCLASE DGCM-RELATED"/>
    <property type="match status" value="1"/>
</dbReference>
<dbReference type="Pfam" id="PF00990">
    <property type="entry name" value="GGDEF"/>
    <property type="match status" value="1"/>
</dbReference>
<accession>A0ABY3ERK6</accession>
<feature type="domain" description="GGDEF" evidence="4">
    <location>
        <begin position="342"/>
        <end position="477"/>
    </location>
</feature>
<dbReference type="PROSITE" id="PS50887">
    <property type="entry name" value="GGDEF"/>
    <property type="match status" value="1"/>
</dbReference>
<name>A0ABY3ERK6_9BURK</name>
<dbReference type="SUPFAM" id="SSF55073">
    <property type="entry name" value="Nucleotide cyclase"/>
    <property type="match status" value="1"/>
</dbReference>
<evidence type="ECO:0000313" key="5">
    <source>
        <dbReference type="EMBL" id="TSP13253.1"/>
    </source>
</evidence>
<organism evidence="5 6">
    <name type="scientific">Cupriavidus campinensis</name>
    <dbReference type="NCBI Taxonomy" id="151783"/>
    <lineage>
        <taxon>Bacteria</taxon>
        <taxon>Pseudomonadati</taxon>
        <taxon>Pseudomonadota</taxon>
        <taxon>Betaproteobacteria</taxon>
        <taxon>Burkholderiales</taxon>
        <taxon>Burkholderiaceae</taxon>
        <taxon>Cupriavidus</taxon>
    </lineage>
</organism>
<feature type="transmembrane region" description="Helical" evidence="3">
    <location>
        <begin position="92"/>
        <end position="112"/>
    </location>
</feature>